<feature type="repeat" description="TPR" evidence="1">
    <location>
        <begin position="587"/>
        <end position="620"/>
    </location>
</feature>
<dbReference type="PROSITE" id="PS50005">
    <property type="entry name" value="TPR"/>
    <property type="match status" value="1"/>
</dbReference>
<dbReference type="RefSeq" id="WP_050198960.1">
    <property type="nucleotide sequence ID" value="NZ_CFCF01000011.1"/>
</dbReference>
<reference evidence="6 7" key="2">
    <citation type="submission" date="2019-04" db="EMBL/GenBank/DDBJ databases">
        <authorList>
            <consortium name="Pathogen Informatics"/>
        </authorList>
    </citation>
    <scope>NUCLEOTIDE SEQUENCE [LARGE SCALE GENOMIC DNA]</scope>
    <source>
        <strain evidence="6 7">GPSC47</strain>
    </source>
</reference>
<proteinExistence type="predicted"/>
<gene>
    <name evidence="2" type="ORF">NCTC13734_01314</name>
    <name evidence="3" type="ORF">SAMEA2627268_02025</name>
    <name evidence="4" type="ORF">SAMEA2696453_01014</name>
</gene>
<dbReference type="EMBL" id="UHFW01000006">
    <property type="protein sequence ID" value="SUN87104.1"/>
    <property type="molecule type" value="Genomic_DNA"/>
</dbReference>
<dbReference type="Gene3D" id="1.25.40.10">
    <property type="entry name" value="Tetratricopeptide repeat domain"/>
    <property type="match status" value="1"/>
</dbReference>
<evidence type="ECO:0000256" key="1">
    <source>
        <dbReference type="PROSITE-ProRule" id="PRU00339"/>
    </source>
</evidence>
<evidence type="ECO:0000313" key="6">
    <source>
        <dbReference type="Proteomes" id="UP000311381"/>
    </source>
</evidence>
<dbReference type="SUPFAM" id="SSF48452">
    <property type="entry name" value="TPR-like"/>
    <property type="match status" value="1"/>
</dbReference>
<evidence type="ECO:0000313" key="4">
    <source>
        <dbReference type="EMBL" id="VOG80151.1"/>
    </source>
</evidence>
<dbReference type="InterPro" id="IPR027417">
    <property type="entry name" value="P-loop_NTPase"/>
</dbReference>
<dbReference type="Proteomes" id="UP000254854">
    <property type="component" value="Unassembled WGS sequence"/>
</dbReference>
<dbReference type="InterPro" id="IPR019734">
    <property type="entry name" value="TPR_rpt"/>
</dbReference>
<accession>A0A0T7T9F9</accession>
<dbReference type="SMART" id="SM00028">
    <property type="entry name" value="TPR"/>
    <property type="match status" value="3"/>
</dbReference>
<dbReference type="SUPFAM" id="SSF52540">
    <property type="entry name" value="P-loop containing nucleoside triphosphate hydrolases"/>
    <property type="match status" value="1"/>
</dbReference>
<dbReference type="InterPro" id="IPR011990">
    <property type="entry name" value="TPR-like_helical_dom_sf"/>
</dbReference>
<evidence type="ECO:0000313" key="7">
    <source>
        <dbReference type="Proteomes" id="UP000312530"/>
    </source>
</evidence>
<dbReference type="EMBL" id="CAAULE010000006">
    <property type="protein sequence ID" value="VOG80151.1"/>
    <property type="molecule type" value="Genomic_DNA"/>
</dbReference>
<keyword evidence="1" id="KW-0802">TPR repeat</keyword>
<sequence length="759" mass="89403">MYYGRDTEIEELKQHFKFSSNDKNSLYIINGLSGSGKTELIKEVCQQVYSHDKEAFILYIDVINDGFESNKFFENLLKGAYVPTQFRRNLCLSIPQKYSFSNYLRKQKLTNLTLKHSFRLIRSFIAFDTTYKKVIDYPWEEVIAEIKEGIFENDLYLRYFSHVSKKIRLNIIIDNYQFLSENIKIKFEDDFNTLQSGISLTIINRTNDKLKSIDKLDTLDNYTPTVLNLSYLTEDECKLLIRNKITLLDNIKLNQIWQITQGNYKDIELIINRLIDNPNSELFNISDIYDKLPDIQKNILIISSIFPAGMRKDIVFNYIKSILDENTEVADSLKSLIDAGFVYINGDTNDKIKISHESIVNGILNHTNASDLQLVTNNLKIYLEQTILSIGVGGELAYLIHCLINICNIEELRQNVEYIKQLLEIEYRKNSYFYIVSLSKKILHLIELLPEKYLHYILNSYQWISDFNGGLAILNSLQKDNYSKDLQLYYPRFQIQKYEFEEALKSLEKLENCSGTLLYKLNAYGHLGKDREAIKLLNESMNSVEKDDFYYIILRNSAHYFPTKEATENLKLALDYFQRNEYQIPVATVYNNLGVVNIWDGEYDIALENLNKATKILKKYDSNEIFEPYCNKSIIFLMNKNYQQSLKFINKSLQECPKALTLDIRMLKLNKLIIELISERISFTEFQNSLRNFEEEIPLIDDPWYKFQIVYNLQQFDDIPFVCEKTYIDDYQDGLTKYYLLIPYKKYNFCIGLSPNWRY</sequence>
<dbReference type="Proteomes" id="UP000311381">
    <property type="component" value="Unassembled WGS sequence"/>
</dbReference>
<dbReference type="Gene3D" id="3.40.50.300">
    <property type="entry name" value="P-loop containing nucleotide triphosphate hydrolases"/>
    <property type="match status" value="1"/>
</dbReference>
<dbReference type="AlphaFoldDB" id="A0A0T7T9F9"/>
<organism evidence="3 6">
    <name type="scientific">Streptococcus pneumoniae</name>
    <dbReference type="NCBI Taxonomy" id="1313"/>
    <lineage>
        <taxon>Bacteria</taxon>
        <taxon>Bacillati</taxon>
        <taxon>Bacillota</taxon>
        <taxon>Bacilli</taxon>
        <taxon>Lactobacillales</taxon>
        <taxon>Streptococcaceae</taxon>
        <taxon>Streptococcus</taxon>
    </lineage>
</organism>
<evidence type="ECO:0000313" key="3">
    <source>
        <dbReference type="EMBL" id="VMD02704.1"/>
    </source>
</evidence>
<evidence type="ECO:0000313" key="2">
    <source>
        <dbReference type="EMBL" id="SUN87104.1"/>
    </source>
</evidence>
<name>A0A0T7T9F9_STREE</name>
<dbReference type="EMBL" id="CAAQRO010000019">
    <property type="protein sequence ID" value="VMD02704.1"/>
    <property type="molecule type" value="Genomic_DNA"/>
</dbReference>
<protein>
    <submittedName>
        <fullName evidence="3">Predicted ATPase</fullName>
    </submittedName>
</protein>
<evidence type="ECO:0000313" key="5">
    <source>
        <dbReference type="Proteomes" id="UP000254854"/>
    </source>
</evidence>
<dbReference type="Proteomes" id="UP000312530">
    <property type="component" value="Unassembled WGS sequence"/>
</dbReference>
<reference evidence="2 5" key="1">
    <citation type="submission" date="2018-06" db="EMBL/GenBank/DDBJ databases">
        <authorList>
            <consortium name="Pathogen Informatics"/>
            <person name="Doyle S."/>
        </authorList>
    </citation>
    <scope>NUCLEOTIDE SEQUENCE [LARGE SCALE GENOMIC DNA]</scope>
    <source>
        <strain evidence="2 5">NCTC13734</strain>
    </source>
</reference>